<gene>
    <name evidence="1" type="ORF">N328_02325</name>
</gene>
<dbReference type="AlphaFoldDB" id="A0A093FYW9"/>
<keyword evidence="2" id="KW-1185">Reference proteome</keyword>
<dbReference type="Proteomes" id="UP000054313">
    <property type="component" value="Unassembled WGS sequence"/>
</dbReference>
<proteinExistence type="predicted"/>
<sequence>MSPLVPSASPRRCRPGFLQLDWPSCCFSLADILVELPLWVFPKFFHISRHLFSKNSQQL</sequence>
<dbReference type="EMBL" id="KK637996">
    <property type="protein sequence ID" value="KFV59591.1"/>
    <property type="molecule type" value="Genomic_DNA"/>
</dbReference>
<feature type="non-terminal residue" evidence="1">
    <location>
        <position position="59"/>
    </location>
</feature>
<evidence type="ECO:0000313" key="1">
    <source>
        <dbReference type="EMBL" id="KFV59591.1"/>
    </source>
</evidence>
<protein>
    <submittedName>
        <fullName evidence="1">Uncharacterized protein</fullName>
    </submittedName>
</protein>
<organism evidence="1 2">
    <name type="scientific">Gavia stellata</name>
    <name type="common">Red-throated diver</name>
    <name type="synonym">Colymbus stellatus</name>
    <dbReference type="NCBI Taxonomy" id="37040"/>
    <lineage>
        <taxon>Eukaryota</taxon>
        <taxon>Metazoa</taxon>
        <taxon>Chordata</taxon>
        <taxon>Craniata</taxon>
        <taxon>Vertebrata</taxon>
        <taxon>Euteleostomi</taxon>
        <taxon>Archelosauria</taxon>
        <taxon>Archosauria</taxon>
        <taxon>Dinosauria</taxon>
        <taxon>Saurischia</taxon>
        <taxon>Theropoda</taxon>
        <taxon>Coelurosauria</taxon>
        <taxon>Aves</taxon>
        <taxon>Neognathae</taxon>
        <taxon>Neoaves</taxon>
        <taxon>Aequornithes</taxon>
        <taxon>Gaviiformes</taxon>
        <taxon>Gaviidae</taxon>
        <taxon>Gavia</taxon>
    </lineage>
</organism>
<accession>A0A093FYW9</accession>
<reference evidence="1 2" key="1">
    <citation type="submission" date="2014-04" db="EMBL/GenBank/DDBJ databases">
        <title>Genome evolution of avian class.</title>
        <authorList>
            <person name="Zhang G."/>
            <person name="Li C."/>
        </authorList>
    </citation>
    <scope>NUCLEOTIDE SEQUENCE [LARGE SCALE GENOMIC DNA]</scope>
    <source>
        <strain evidence="1">BGI_N328</strain>
    </source>
</reference>
<name>A0A093FYW9_GAVST</name>
<evidence type="ECO:0000313" key="2">
    <source>
        <dbReference type="Proteomes" id="UP000054313"/>
    </source>
</evidence>